<dbReference type="RefSeq" id="WP_184656429.1">
    <property type="nucleotide sequence ID" value="NZ_JACHFQ010000001.1"/>
</dbReference>
<gene>
    <name evidence="7" type="primary">clpP</name>
    <name evidence="11" type="ORF">HNP76_000131</name>
</gene>
<dbReference type="HAMAP" id="MF_00444">
    <property type="entry name" value="ClpP"/>
    <property type="match status" value="1"/>
</dbReference>
<evidence type="ECO:0000313" key="11">
    <source>
        <dbReference type="EMBL" id="MBB5224791.1"/>
    </source>
</evidence>
<evidence type="ECO:0000256" key="6">
    <source>
        <dbReference type="ARBA" id="ARBA00034021"/>
    </source>
</evidence>
<proteinExistence type="inferred from homology"/>
<evidence type="ECO:0000256" key="2">
    <source>
        <dbReference type="ARBA" id="ARBA00022490"/>
    </source>
</evidence>
<sequence length="198" mass="22097">MKIFNDNEEEKKSEQKDDSLSEKFLKTRQIILSGEINEENTAKVIKQLLLLEADSDKPIYIYIDSPGGSIDSGFGIYDMIRFINAPVYTIGTGLIASMGSIILLSVPKERRFALPNSHYLIHQPLIGGVARGVATDLEIQAEEIAKSKKKLIKLIAAETGKSEEQVEKDCDRDHWLTADEALEYGLVSKVISKRSDLK</sequence>
<keyword evidence="10" id="KW-0472">Membrane</keyword>
<dbReference type="AlphaFoldDB" id="A0A7W8LKV9"/>
<dbReference type="NCBIfam" id="NF009205">
    <property type="entry name" value="PRK12553.1"/>
    <property type="match status" value="1"/>
</dbReference>
<evidence type="ECO:0000256" key="10">
    <source>
        <dbReference type="SAM" id="Phobius"/>
    </source>
</evidence>
<comment type="function">
    <text evidence="7">Cleaves peptides in various proteins in a process that requires ATP hydrolysis. Has a chymotrypsin-like activity. Plays a major role in the degradation of misfolded proteins.</text>
</comment>
<feature type="active site" description="Nucleophile" evidence="7">
    <location>
        <position position="97"/>
    </location>
</feature>
<keyword evidence="4 7" id="KW-0378">Hydrolase</keyword>
<dbReference type="GO" id="GO:0004176">
    <property type="term" value="F:ATP-dependent peptidase activity"/>
    <property type="evidence" value="ECO:0007669"/>
    <property type="project" value="InterPro"/>
</dbReference>
<protein>
    <recommendedName>
        <fullName evidence="7 9">ATP-dependent Clp protease proteolytic subunit</fullName>
        <ecNumber evidence="7">3.4.21.92</ecNumber>
    </recommendedName>
    <alternativeName>
        <fullName evidence="7">Endopeptidase Clp</fullName>
    </alternativeName>
</protein>
<dbReference type="SUPFAM" id="SSF52096">
    <property type="entry name" value="ClpP/crotonase"/>
    <property type="match status" value="1"/>
</dbReference>
<organism evidence="11 12">
    <name type="scientific">Treponema ruminis</name>
    <dbReference type="NCBI Taxonomy" id="744515"/>
    <lineage>
        <taxon>Bacteria</taxon>
        <taxon>Pseudomonadati</taxon>
        <taxon>Spirochaetota</taxon>
        <taxon>Spirochaetia</taxon>
        <taxon>Spirochaetales</taxon>
        <taxon>Treponemataceae</taxon>
        <taxon>Treponema</taxon>
    </lineage>
</organism>
<dbReference type="PRINTS" id="PR00127">
    <property type="entry name" value="CLPPROTEASEP"/>
</dbReference>
<dbReference type="EC" id="3.4.21.92" evidence="7"/>
<comment type="similarity">
    <text evidence="1 7 9">Belongs to the peptidase S14 family.</text>
</comment>
<dbReference type="Gene3D" id="3.90.226.10">
    <property type="entry name" value="2-enoyl-CoA Hydratase, Chain A, domain 1"/>
    <property type="match status" value="1"/>
</dbReference>
<keyword evidence="10" id="KW-1133">Transmembrane helix</keyword>
<dbReference type="EMBL" id="JACHFQ010000001">
    <property type="protein sequence ID" value="MBB5224791.1"/>
    <property type="molecule type" value="Genomic_DNA"/>
</dbReference>
<comment type="caution">
    <text evidence="11">The sequence shown here is derived from an EMBL/GenBank/DDBJ whole genome shotgun (WGS) entry which is preliminary data.</text>
</comment>
<dbReference type="GO" id="GO:0005737">
    <property type="term" value="C:cytoplasm"/>
    <property type="evidence" value="ECO:0007669"/>
    <property type="project" value="UniProtKB-SubCell"/>
</dbReference>
<dbReference type="GO" id="GO:0006515">
    <property type="term" value="P:protein quality control for misfolded or incompletely synthesized proteins"/>
    <property type="evidence" value="ECO:0007669"/>
    <property type="project" value="TreeGrafter"/>
</dbReference>
<dbReference type="GO" id="GO:0004252">
    <property type="term" value="F:serine-type endopeptidase activity"/>
    <property type="evidence" value="ECO:0007669"/>
    <property type="project" value="UniProtKB-UniRule"/>
</dbReference>
<evidence type="ECO:0000313" key="12">
    <source>
        <dbReference type="Proteomes" id="UP000518887"/>
    </source>
</evidence>
<evidence type="ECO:0000256" key="4">
    <source>
        <dbReference type="ARBA" id="ARBA00022801"/>
    </source>
</evidence>
<dbReference type="GO" id="GO:0009368">
    <property type="term" value="C:endopeptidase Clp complex"/>
    <property type="evidence" value="ECO:0007669"/>
    <property type="project" value="TreeGrafter"/>
</dbReference>
<reference evidence="11 12" key="1">
    <citation type="submission" date="2020-08" db="EMBL/GenBank/DDBJ databases">
        <title>Genomic Encyclopedia of Type Strains, Phase IV (KMG-IV): sequencing the most valuable type-strain genomes for metagenomic binning, comparative biology and taxonomic classification.</title>
        <authorList>
            <person name="Goeker M."/>
        </authorList>
    </citation>
    <scope>NUCLEOTIDE SEQUENCE [LARGE SCALE GENOMIC DNA]</scope>
    <source>
        <strain evidence="11 12">DSM 103462</strain>
    </source>
</reference>
<dbReference type="Proteomes" id="UP000518887">
    <property type="component" value="Unassembled WGS sequence"/>
</dbReference>
<dbReference type="InterPro" id="IPR033135">
    <property type="entry name" value="ClpP_His_AS"/>
</dbReference>
<keyword evidence="12" id="KW-1185">Reference proteome</keyword>
<evidence type="ECO:0000256" key="1">
    <source>
        <dbReference type="ARBA" id="ARBA00007039"/>
    </source>
</evidence>
<keyword evidence="5 7" id="KW-0720">Serine protease</keyword>
<evidence type="ECO:0000256" key="5">
    <source>
        <dbReference type="ARBA" id="ARBA00022825"/>
    </source>
</evidence>
<feature type="transmembrane region" description="Helical" evidence="10">
    <location>
        <begin position="87"/>
        <end position="106"/>
    </location>
</feature>
<dbReference type="InterPro" id="IPR023562">
    <property type="entry name" value="ClpP/TepA"/>
</dbReference>
<keyword evidence="2 7" id="KW-0963">Cytoplasm</keyword>
<accession>A0A7W8LKV9</accession>
<evidence type="ECO:0000256" key="9">
    <source>
        <dbReference type="RuleBase" id="RU003567"/>
    </source>
</evidence>
<feature type="active site" evidence="7 8">
    <location>
        <position position="122"/>
    </location>
</feature>
<dbReference type="PANTHER" id="PTHR10381">
    <property type="entry name" value="ATP-DEPENDENT CLP PROTEASE PROTEOLYTIC SUBUNIT"/>
    <property type="match status" value="1"/>
</dbReference>
<dbReference type="CDD" id="cd07017">
    <property type="entry name" value="S14_ClpP_2"/>
    <property type="match status" value="1"/>
</dbReference>
<evidence type="ECO:0000256" key="7">
    <source>
        <dbReference type="HAMAP-Rule" id="MF_00444"/>
    </source>
</evidence>
<dbReference type="GO" id="GO:0051117">
    <property type="term" value="F:ATPase binding"/>
    <property type="evidence" value="ECO:0007669"/>
    <property type="project" value="TreeGrafter"/>
</dbReference>
<comment type="catalytic activity">
    <reaction evidence="6 7 8">
        <text>Hydrolysis of proteins to small peptides in the presence of ATP and magnesium. alpha-casein is the usual test substrate. In the absence of ATP, only oligopeptides shorter than five residues are hydrolyzed (such as succinyl-Leu-Tyr-|-NHMec, and Leu-Tyr-Leu-|-Tyr-Trp, in which cleavage of the -Tyr-|-Leu- and -Tyr-|-Trp bonds also occurs).</text>
        <dbReference type="EC" id="3.4.21.92"/>
    </reaction>
</comment>
<dbReference type="PROSITE" id="PS00382">
    <property type="entry name" value="CLP_PROTEASE_HIS"/>
    <property type="match status" value="1"/>
</dbReference>
<dbReference type="NCBIfam" id="NF011089">
    <property type="entry name" value="PRK14512.1"/>
    <property type="match status" value="1"/>
</dbReference>
<comment type="subcellular location">
    <subcellularLocation>
        <location evidence="7">Cytoplasm</location>
    </subcellularLocation>
</comment>
<dbReference type="InterPro" id="IPR001907">
    <property type="entry name" value="ClpP"/>
</dbReference>
<comment type="subunit">
    <text evidence="7">Fourteen ClpP subunits assemble into 2 heptameric rings which stack back to back to give a disk-like structure with a central cavity, resembling the structure of eukaryotic proteasomes.</text>
</comment>
<dbReference type="PANTHER" id="PTHR10381:SF70">
    <property type="entry name" value="ATP-DEPENDENT CLP PROTEASE PROTEOLYTIC SUBUNIT"/>
    <property type="match status" value="1"/>
</dbReference>
<keyword evidence="3 7" id="KW-0645">Protease</keyword>
<evidence type="ECO:0000256" key="3">
    <source>
        <dbReference type="ARBA" id="ARBA00022670"/>
    </source>
</evidence>
<dbReference type="InterPro" id="IPR029045">
    <property type="entry name" value="ClpP/crotonase-like_dom_sf"/>
</dbReference>
<dbReference type="Pfam" id="PF00574">
    <property type="entry name" value="CLP_protease"/>
    <property type="match status" value="1"/>
</dbReference>
<evidence type="ECO:0000256" key="8">
    <source>
        <dbReference type="PROSITE-ProRule" id="PRU10086"/>
    </source>
</evidence>
<name>A0A7W8LKV9_9SPIR</name>
<keyword evidence="10" id="KW-0812">Transmembrane</keyword>